<dbReference type="VEuPathDB" id="VectorBase:HLOH_049140"/>
<name>A0A9J6FF56_HAELO</name>
<evidence type="ECO:0000313" key="2">
    <source>
        <dbReference type="Proteomes" id="UP000821853"/>
    </source>
</evidence>
<proteinExistence type="predicted"/>
<accession>A0A9J6FF56</accession>
<dbReference type="EMBL" id="JABSTR010000001">
    <property type="protein sequence ID" value="KAH9361041.1"/>
    <property type="molecule type" value="Genomic_DNA"/>
</dbReference>
<protein>
    <submittedName>
        <fullName evidence="1">Uncharacterized protein</fullName>
    </submittedName>
</protein>
<keyword evidence="2" id="KW-1185">Reference proteome</keyword>
<dbReference type="AlphaFoldDB" id="A0A9J6FF56"/>
<reference evidence="1 2" key="1">
    <citation type="journal article" date="2020" name="Cell">
        <title>Large-Scale Comparative Analyses of Tick Genomes Elucidate Their Genetic Diversity and Vector Capacities.</title>
        <authorList>
            <consortium name="Tick Genome and Microbiome Consortium (TIGMIC)"/>
            <person name="Jia N."/>
            <person name="Wang J."/>
            <person name="Shi W."/>
            <person name="Du L."/>
            <person name="Sun Y."/>
            <person name="Zhan W."/>
            <person name="Jiang J.F."/>
            <person name="Wang Q."/>
            <person name="Zhang B."/>
            <person name="Ji P."/>
            <person name="Bell-Sakyi L."/>
            <person name="Cui X.M."/>
            <person name="Yuan T.T."/>
            <person name="Jiang B.G."/>
            <person name="Yang W.F."/>
            <person name="Lam T.T."/>
            <person name="Chang Q.C."/>
            <person name="Ding S.J."/>
            <person name="Wang X.J."/>
            <person name="Zhu J.G."/>
            <person name="Ruan X.D."/>
            <person name="Zhao L."/>
            <person name="Wei J.T."/>
            <person name="Ye R.Z."/>
            <person name="Que T.C."/>
            <person name="Du C.H."/>
            <person name="Zhou Y.H."/>
            <person name="Cheng J.X."/>
            <person name="Dai P.F."/>
            <person name="Guo W.B."/>
            <person name="Han X.H."/>
            <person name="Huang E.J."/>
            <person name="Li L.F."/>
            <person name="Wei W."/>
            <person name="Gao Y.C."/>
            <person name="Liu J.Z."/>
            <person name="Shao H.Z."/>
            <person name="Wang X."/>
            <person name="Wang C.C."/>
            <person name="Yang T.C."/>
            <person name="Huo Q.B."/>
            <person name="Li W."/>
            <person name="Chen H.Y."/>
            <person name="Chen S.E."/>
            <person name="Zhou L.G."/>
            <person name="Ni X.B."/>
            <person name="Tian J.H."/>
            <person name="Sheng Y."/>
            <person name="Liu T."/>
            <person name="Pan Y.S."/>
            <person name="Xia L.Y."/>
            <person name="Li J."/>
            <person name="Zhao F."/>
            <person name="Cao W.C."/>
        </authorList>
    </citation>
    <scope>NUCLEOTIDE SEQUENCE [LARGE SCALE GENOMIC DNA]</scope>
    <source>
        <strain evidence="1">HaeL-2018</strain>
    </source>
</reference>
<organism evidence="1 2">
    <name type="scientific">Haemaphysalis longicornis</name>
    <name type="common">Bush tick</name>
    <dbReference type="NCBI Taxonomy" id="44386"/>
    <lineage>
        <taxon>Eukaryota</taxon>
        <taxon>Metazoa</taxon>
        <taxon>Ecdysozoa</taxon>
        <taxon>Arthropoda</taxon>
        <taxon>Chelicerata</taxon>
        <taxon>Arachnida</taxon>
        <taxon>Acari</taxon>
        <taxon>Parasitiformes</taxon>
        <taxon>Ixodida</taxon>
        <taxon>Ixodoidea</taxon>
        <taxon>Ixodidae</taxon>
        <taxon>Haemaphysalinae</taxon>
        <taxon>Haemaphysalis</taxon>
    </lineage>
</organism>
<gene>
    <name evidence="1" type="ORF">HPB48_002903</name>
</gene>
<sequence>MEQRQSSHLEWKSHPTGSISRVRAARRLLAPPHAGDHLALVATLLSWQPVCAPRASVQESGLQAHRSRRRLRAMGSAAPWALRRRSSRHADTQRITDMTSCVYS</sequence>
<evidence type="ECO:0000313" key="1">
    <source>
        <dbReference type="EMBL" id="KAH9361041.1"/>
    </source>
</evidence>
<dbReference type="Proteomes" id="UP000821853">
    <property type="component" value="Chromosome 1"/>
</dbReference>
<comment type="caution">
    <text evidence="1">The sequence shown here is derived from an EMBL/GenBank/DDBJ whole genome shotgun (WGS) entry which is preliminary data.</text>
</comment>